<evidence type="ECO:0000256" key="1">
    <source>
        <dbReference type="ARBA" id="ARBA00012513"/>
    </source>
</evidence>
<dbReference type="EMBL" id="JADEXQ010000067">
    <property type="protein sequence ID" value="MBE9031542.1"/>
    <property type="molecule type" value="Genomic_DNA"/>
</dbReference>
<dbReference type="Proteomes" id="UP000625316">
    <property type="component" value="Unassembled WGS sequence"/>
</dbReference>
<dbReference type="SUPFAM" id="SSF49879">
    <property type="entry name" value="SMAD/FHA domain"/>
    <property type="match status" value="1"/>
</dbReference>
<gene>
    <name evidence="9" type="ORF">IQ266_17555</name>
</gene>
<evidence type="ECO:0000313" key="10">
    <source>
        <dbReference type="Proteomes" id="UP000625316"/>
    </source>
</evidence>
<reference evidence="9" key="1">
    <citation type="submission" date="2020-10" db="EMBL/GenBank/DDBJ databases">
        <authorList>
            <person name="Castelo-Branco R."/>
            <person name="Eusebio N."/>
            <person name="Adriana R."/>
            <person name="Vieira A."/>
            <person name="Brugerolle De Fraissinette N."/>
            <person name="Rezende De Castro R."/>
            <person name="Schneider M.P."/>
            <person name="Vasconcelos V."/>
            <person name="Leao P.N."/>
        </authorList>
    </citation>
    <scope>NUCLEOTIDE SEQUENCE</scope>
    <source>
        <strain evidence="9">LEGE 11480</strain>
    </source>
</reference>
<dbReference type="SUPFAM" id="SSF56112">
    <property type="entry name" value="Protein kinase-like (PK-like)"/>
    <property type="match status" value="1"/>
</dbReference>
<dbReference type="Pfam" id="PF00069">
    <property type="entry name" value="Pkinase"/>
    <property type="match status" value="1"/>
</dbReference>
<dbReference type="Gene3D" id="1.10.510.10">
    <property type="entry name" value="Transferase(Phosphotransferase) domain 1"/>
    <property type="match status" value="1"/>
</dbReference>
<dbReference type="InterPro" id="IPR000253">
    <property type="entry name" value="FHA_dom"/>
</dbReference>
<dbReference type="InterPro" id="IPR017441">
    <property type="entry name" value="Protein_kinase_ATP_BS"/>
</dbReference>
<accession>A0A928VPU1</accession>
<feature type="binding site" evidence="6">
    <location>
        <position position="230"/>
    </location>
    <ligand>
        <name>ATP</name>
        <dbReference type="ChEBI" id="CHEBI:30616"/>
    </ligand>
</feature>
<evidence type="ECO:0000256" key="3">
    <source>
        <dbReference type="ARBA" id="ARBA00022741"/>
    </source>
</evidence>
<dbReference type="SMART" id="SM00240">
    <property type="entry name" value="FHA"/>
    <property type="match status" value="1"/>
</dbReference>
<keyword evidence="10" id="KW-1185">Reference proteome</keyword>
<feature type="domain" description="FHA" evidence="7">
    <location>
        <begin position="42"/>
        <end position="90"/>
    </location>
</feature>
<evidence type="ECO:0000256" key="5">
    <source>
        <dbReference type="ARBA" id="ARBA00022840"/>
    </source>
</evidence>
<feature type="domain" description="Protein kinase" evidence="8">
    <location>
        <begin position="203"/>
        <end position="453"/>
    </location>
</feature>
<dbReference type="InterPro" id="IPR008984">
    <property type="entry name" value="SMAD_FHA_dom_sf"/>
</dbReference>
<dbReference type="PROSITE" id="PS50006">
    <property type="entry name" value="FHA_DOMAIN"/>
    <property type="match status" value="1"/>
</dbReference>
<keyword evidence="3 6" id="KW-0547">Nucleotide-binding</keyword>
<dbReference type="EC" id="2.7.11.1" evidence="1"/>
<dbReference type="GO" id="GO:0005524">
    <property type="term" value="F:ATP binding"/>
    <property type="evidence" value="ECO:0007669"/>
    <property type="project" value="UniProtKB-UniRule"/>
</dbReference>
<keyword evidence="4 9" id="KW-0418">Kinase</keyword>
<evidence type="ECO:0000259" key="8">
    <source>
        <dbReference type="PROSITE" id="PS50011"/>
    </source>
</evidence>
<dbReference type="InterPro" id="IPR011009">
    <property type="entry name" value="Kinase-like_dom_sf"/>
</dbReference>
<dbReference type="PANTHER" id="PTHR43289">
    <property type="entry name" value="MITOGEN-ACTIVATED PROTEIN KINASE KINASE KINASE 20-RELATED"/>
    <property type="match status" value="1"/>
</dbReference>
<protein>
    <recommendedName>
        <fullName evidence="1">non-specific serine/threonine protein kinase</fullName>
        <ecNumber evidence="1">2.7.11.1</ecNumber>
    </recommendedName>
</protein>
<dbReference type="Gene3D" id="2.60.200.20">
    <property type="match status" value="1"/>
</dbReference>
<dbReference type="PROSITE" id="PS50011">
    <property type="entry name" value="PROTEIN_KINASE_DOM"/>
    <property type="match status" value="1"/>
</dbReference>
<dbReference type="PANTHER" id="PTHR43289:SF6">
    <property type="entry name" value="SERINE_THREONINE-PROTEIN KINASE NEKL-3"/>
    <property type="match status" value="1"/>
</dbReference>
<dbReference type="Gene3D" id="3.30.200.20">
    <property type="entry name" value="Phosphorylase Kinase, domain 1"/>
    <property type="match status" value="1"/>
</dbReference>
<keyword evidence="5 6" id="KW-0067">ATP-binding</keyword>
<keyword evidence="2" id="KW-0808">Transferase</keyword>
<organism evidence="9 10">
    <name type="scientific">Romeriopsis navalis LEGE 11480</name>
    <dbReference type="NCBI Taxonomy" id="2777977"/>
    <lineage>
        <taxon>Bacteria</taxon>
        <taxon>Bacillati</taxon>
        <taxon>Cyanobacteriota</taxon>
        <taxon>Cyanophyceae</taxon>
        <taxon>Leptolyngbyales</taxon>
        <taxon>Leptolyngbyaceae</taxon>
        <taxon>Romeriopsis</taxon>
        <taxon>Romeriopsis navalis</taxon>
    </lineage>
</organism>
<evidence type="ECO:0000313" key="9">
    <source>
        <dbReference type="EMBL" id="MBE9031542.1"/>
    </source>
</evidence>
<comment type="caution">
    <text evidence="9">The sequence shown here is derived from an EMBL/GenBank/DDBJ whole genome shotgun (WGS) entry which is preliminary data.</text>
</comment>
<name>A0A928VPU1_9CYAN</name>
<dbReference type="InterPro" id="IPR000719">
    <property type="entry name" value="Prot_kinase_dom"/>
</dbReference>
<dbReference type="SMART" id="SM00220">
    <property type="entry name" value="S_TKc"/>
    <property type="match status" value="1"/>
</dbReference>
<evidence type="ECO:0000259" key="7">
    <source>
        <dbReference type="PROSITE" id="PS50006"/>
    </source>
</evidence>
<evidence type="ECO:0000256" key="2">
    <source>
        <dbReference type="ARBA" id="ARBA00022679"/>
    </source>
</evidence>
<sequence>MLLQSSQPPSSAASTSVITLTLLHPIQSTPVQSWTFDDGEVIRVGRSTDNHVVLYSAVVSRNHVELRCDDGQWEVVSLGANGTYIDGKRVVRMPLHDGLIFRLARSGPNLQVHLGVVEGVAATIKSTPKPTNRIPMAVDDDMPQTLGLPGADPGIIAPPTKLALSKTAMGDDVPDEPAGQNSELLFSTQTGQPLKVLSSLGDYQVVKLLGQGETAVTSLAWRLGRTMVLKNLNAQMASEIVAAERFRQLAEQLQQLNHPGIPRVLEVIEQDGKTYMAMEMVYGQTLSQYVAQSGPLPQREAVAWMLELCETLAVMHPQGLVHGHITPNHVIKRSILRSGQSLVLTDFGTVRVWNWQQSGGFNPTSYLAPEQQQGKVSAAADLYAIGITLAFLLTGKSPKYFYKQQPEGVRFDPQSIPGIQSELADLIYKLTQPQIDDRLSNVADVMAALRKIV</sequence>
<dbReference type="Pfam" id="PF00498">
    <property type="entry name" value="FHA"/>
    <property type="match status" value="1"/>
</dbReference>
<dbReference type="CDD" id="cd14014">
    <property type="entry name" value="STKc_PknB_like"/>
    <property type="match status" value="1"/>
</dbReference>
<dbReference type="PROSITE" id="PS00107">
    <property type="entry name" value="PROTEIN_KINASE_ATP"/>
    <property type="match status" value="1"/>
</dbReference>
<proteinExistence type="predicted"/>
<dbReference type="GO" id="GO:0004674">
    <property type="term" value="F:protein serine/threonine kinase activity"/>
    <property type="evidence" value="ECO:0007669"/>
    <property type="project" value="UniProtKB-EC"/>
</dbReference>
<evidence type="ECO:0000256" key="6">
    <source>
        <dbReference type="PROSITE-ProRule" id="PRU10141"/>
    </source>
</evidence>
<dbReference type="AlphaFoldDB" id="A0A928VPU1"/>
<evidence type="ECO:0000256" key="4">
    <source>
        <dbReference type="ARBA" id="ARBA00022777"/>
    </source>
</evidence>